<name>A0ABV5QYA6_9ACTN</name>
<sequence>MTTMTNTRTSRGARRLGGLLLTAGLLAVAAHPLGSRAADSTRLLVLVSAFEYRWPWALTASLLLGTGAWLAIRRNAIRVTAVFLCGVAAAGVLGFRLLLFPLLSGDWEETDRRAAPHHAQRHLVVERGSAMIDPLWRVSVVDGPPLTAHHWPAGSFNGDDPAHALVDVTWSDPDTLSFTTGDGGVTTVRLDRDTGRPEREVSRP</sequence>
<dbReference type="RefSeq" id="WP_345484532.1">
    <property type="nucleotide sequence ID" value="NZ_BAAAWU010000001.1"/>
</dbReference>
<keyword evidence="2" id="KW-1133">Transmembrane helix</keyword>
<dbReference type="Proteomes" id="UP001589716">
    <property type="component" value="Unassembled WGS sequence"/>
</dbReference>
<protein>
    <submittedName>
        <fullName evidence="3">Uncharacterized protein</fullName>
    </submittedName>
</protein>
<keyword evidence="2" id="KW-0812">Transmembrane</keyword>
<feature type="transmembrane region" description="Helical" evidence="2">
    <location>
        <begin position="79"/>
        <end position="103"/>
    </location>
</feature>
<evidence type="ECO:0000256" key="2">
    <source>
        <dbReference type="SAM" id="Phobius"/>
    </source>
</evidence>
<feature type="compositionally biased region" description="Basic and acidic residues" evidence="1">
    <location>
        <begin position="189"/>
        <end position="204"/>
    </location>
</feature>
<feature type="region of interest" description="Disordered" evidence="1">
    <location>
        <begin position="181"/>
        <end position="204"/>
    </location>
</feature>
<accession>A0ABV5QYA6</accession>
<organism evidence="3 4">
    <name type="scientific">Streptomyces roseoviridis</name>
    <dbReference type="NCBI Taxonomy" id="67361"/>
    <lineage>
        <taxon>Bacteria</taxon>
        <taxon>Bacillati</taxon>
        <taxon>Actinomycetota</taxon>
        <taxon>Actinomycetes</taxon>
        <taxon>Kitasatosporales</taxon>
        <taxon>Streptomycetaceae</taxon>
        <taxon>Streptomyces</taxon>
    </lineage>
</organism>
<comment type="caution">
    <text evidence="3">The sequence shown here is derived from an EMBL/GenBank/DDBJ whole genome shotgun (WGS) entry which is preliminary data.</text>
</comment>
<reference evidence="3 4" key="1">
    <citation type="submission" date="2024-09" db="EMBL/GenBank/DDBJ databases">
        <authorList>
            <person name="Sun Q."/>
            <person name="Mori K."/>
        </authorList>
    </citation>
    <scope>NUCLEOTIDE SEQUENCE [LARGE SCALE GENOMIC DNA]</scope>
    <source>
        <strain evidence="3 4">JCM 4414</strain>
    </source>
</reference>
<gene>
    <name evidence="3" type="ORF">ACFFTP_30500</name>
</gene>
<keyword evidence="4" id="KW-1185">Reference proteome</keyword>
<dbReference type="EMBL" id="JBHMCT010000023">
    <property type="protein sequence ID" value="MFB9558500.1"/>
    <property type="molecule type" value="Genomic_DNA"/>
</dbReference>
<evidence type="ECO:0000256" key="1">
    <source>
        <dbReference type="SAM" id="MobiDB-lite"/>
    </source>
</evidence>
<keyword evidence="2" id="KW-0472">Membrane</keyword>
<feature type="transmembrane region" description="Helical" evidence="2">
    <location>
        <begin position="53"/>
        <end position="72"/>
    </location>
</feature>
<evidence type="ECO:0000313" key="3">
    <source>
        <dbReference type="EMBL" id="MFB9558500.1"/>
    </source>
</evidence>
<proteinExistence type="predicted"/>
<evidence type="ECO:0000313" key="4">
    <source>
        <dbReference type="Proteomes" id="UP001589716"/>
    </source>
</evidence>